<evidence type="ECO:0000313" key="2">
    <source>
        <dbReference type="Proteomes" id="UP000315889"/>
    </source>
</evidence>
<accession>A0A520MIG9</accession>
<dbReference type="GO" id="GO:0016616">
    <property type="term" value="F:oxidoreductase activity, acting on the CH-OH group of donors, NAD or NADP as acceptor"/>
    <property type="evidence" value="ECO:0007669"/>
    <property type="project" value="TreeGrafter"/>
</dbReference>
<comment type="caution">
    <text evidence="1">The sequence shown here is derived from an EMBL/GenBank/DDBJ whole genome shotgun (WGS) entry which is preliminary data.</text>
</comment>
<dbReference type="InterPro" id="IPR052184">
    <property type="entry name" value="SDR_enzymes"/>
</dbReference>
<dbReference type="Pfam" id="PF00106">
    <property type="entry name" value="adh_short"/>
    <property type="match status" value="1"/>
</dbReference>
<proteinExistence type="predicted"/>
<evidence type="ECO:0000313" key="1">
    <source>
        <dbReference type="EMBL" id="RZO21022.1"/>
    </source>
</evidence>
<dbReference type="EMBL" id="SHBP01000002">
    <property type="protein sequence ID" value="RZO21022.1"/>
    <property type="molecule type" value="Genomic_DNA"/>
</dbReference>
<reference evidence="1 2" key="1">
    <citation type="submission" date="2019-02" db="EMBL/GenBank/DDBJ databases">
        <title>Prokaryotic population dynamics and viral predation in marine succession experiment using metagenomics: the confinement effect.</title>
        <authorList>
            <person name="Haro-Moreno J.M."/>
            <person name="Rodriguez-Valera F."/>
            <person name="Lopez-Perez M."/>
        </authorList>
    </citation>
    <scope>NUCLEOTIDE SEQUENCE [LARGE SCALE GENOMIC DNA]</scope>
    <source>
        <strain evidence="1">MED-G170</strain>
    </source>
</reference>
<dbReference type="PANTHER" id="PTHR45458">
    <property type="entry name" value="SHORT-CHAIN DEHYDROGENASE/REDUCTASE SDR"/>
    <property type="match status" value="1"/>
</dbReference>
<gene>
    <name evidence="1" type="ORF">EVB03_01980</name>
</gene>
<dbReference type="SUPFAM" id="SSF51735">
    <property type="entry name" value="NAD(P)-binding Rossmann-fold domains"/>
    <property type="match status" value="1"/>
</dbReference>
<name>A0A520MIG9_9GAMM</name>
<dbReference type="InterPro" id="IPR002347">
    <property type="entry name" value="SDR_fam"/>
</dbReference>
<protein>
    <submittedName>
        <fullName evidence="1">SDR family NAD(P)-dependent oxidoreductase</fullName>
    </submittedName>
</protein>
<organism evidence="1 2">
    <name type="scientific">SAR92 clade bacterium</name>
    <dbReference type="NCBI Taxonomy" id="2315479"/>
    <lineage>
        <taxon>Bacteria</taxon>
        <taxon>Pseudomonadati</taxon>
        <taxon>Pseudomonadota</taxon>
        <taxon>Gammaproteobacteria</taxon>
        <taxon>Cellvibrionales</taxon>
        <taxon>Porticoccaceae</taxon>
        <taxon>SAR92 clade</taxon>
    </lineage>
</organism>
<sequence length="258" mass="28187">MYKQKGIIVSTHYDNFALVTGASGGLGSSLVAEFLNDPAIDKVVAVSRSDKDKAEHPTSGVGHKLIWVKSDYSEAALTEVLSILEPHAGKFSRVCICHGVLHSDTYWPEKRLEDISEFALQAIFQANAVVPALWLKSLMKVLKGSDDCIVAALSARVGSIGDNHLGGWYAYRASKSALNMILKTAAIEYGRRAKNVKLIAFHPGTTDTELSKPFQAAVPKDKLFTPSFVAERLAMIMDEAMVDGELSYLDWNGQAIDW</sequence>
<dbReference type="PANTHER" id="PTHR45458:SF1">
    <property type="entry name" value="SHORT CHAIN DEHYDROGENASE"/>
    <property type="match status" value="1"/>
</dbReference>
<dbReference type="Gene3D" id="3.40.50.720">
    <property type="entry name" value="NAD(P)-binding Rossmann-like Domain"/>
    <property type="match status" value="1"/>
</dbReference>
<dbReference type="PRINTS" id="PR00081">
    <property type="entry name" value="GDHRDH"/>
</dbReference>
<dbReference type="Proteomes" id="UP000315889">
    <property type="component" value="Unassembled WGS sequence"/>
</dbReference>
<dbReference type="AlphaFoldDB" id="A0A520MIG9"/>
<dbReference type="InterPro" id="IPR036291">
    <property type="entry name" value="NAD(P)-bd_dom_sf"/>
</dbReference>